<dbReference type="Proteomes" id="UP000265120">
    <property type="component" value="Chromosome 2"/>
</dbReference>
<evidence type="ECO:0000259" key="24">
    <source>
        <dbReference type="PROSITE" id="PS50261"/>
    </source>
</evidence>
<feature type="domain" description="GAIN-B" evidence="21">
    <location>
        <begin position="666"/>
        <end position="844"/>
    </location>
</feature>
<dbReference type="InterPro" id="IPR003112">
    <property type="entry name" value="Olfac-like_dom"/>
</dbReference>
<name>A0A3P8VMH5_CYNSE</name>
<evidence type="ECO:0000259" key="22">
    <source>
        <dbReference type="PROSITE" id="PS50227"/>
    </source>
</evidence>
<reference evidence="26 27" key="1">
    <citation type="journal article" date="2014" name="Nat. Genet.">
        <title>Whole-genome sequence of a flatfish provides insights into ZW sex chromosome evolution and adaptation to a benthic lifestyle.</title>
        <authorList>
            <person name="Chen S."/>
            <person name="Zhang G."/>
            <person name="Shao C."/>
            <person name="Huang Q."/>
            <person name="Liu G."/>
            <person name="Zhang P."/>
            <person name="Song W."/>
            <person name="An N."/>
            <person name="Chalopin D."/>
            <person name="Volff J.N."/>
            <person name="Hong Y."/>
            <person name="Li Q."/>
            <person name="Sha Z."/>
            <person name="Zhou H."/>
            <person name="Xie M."/>
            <person name="Yu Q."/>
            <person name="Liu Y."/>
            <person name="Xiang H."/>
            <person name="Wang N."/>
            <person name="Wu K."/>
            <person name="Yang C."/>
            <person name="Zhou Q."/>
            <person name="Liao X."/>
            <person name="Yang L."/>
            <person name="Hu Q."/>
            <person name="Zhang J."/>
            <person name="Meng L."/>
            <person name="Jin L."/>
            <person name="Tian Y."/>
            <person name="Lian J."/>
            <person name="Yang J."/>
            <person name="Miao G."/>
            <person name="Liu S."/>
            <person name="Liang Z."/>
            <person name="Yan F."/>
            <person name="Li Y."/>
            <person name="Sun B."/>
            <person name="Zhang H."/>
            <person name="Zhang J."/>
            <person name="Zhu Y."/>
            <person name="Du M."/>
            <person name="Zhao Y."/>
            <person name="Schartl M."/>
            <person name="Tang Q."/>
            <person name="Wang J."/>
        </authorList>
    </citation>
    <scope>NUCLEOTIDE SEQUENCE</scope>
</reference>
<evidence type="ECO:0000256" key="15">
    <source>
        <dbReference type="ARBA" id="ARBA00023224"/>
    </source>
</evidence>
<dbReference type="GO" id="GO:0030246">
    <property type="term" value="F:carbohydrate binding"/>
    <property type="evidence" value="ECO:0007669"/>
    <property type="project" value="InterPro"/>
</dbReference>
<evidence type="ECO:0000256" key="11">
    <source>
        <dbReference type="ARBA" id="ARBA00023136"/>
    </source>
</evidence>
<feature type="signal peptide" evidence="20">
    <location>
        <begin position="1"/>
        <end position="23"/>
    </location>
</feature>
<evidence type="ECO:0000256" key="2">
    <source>
        <dbReference type="ARBA" id="ARBA00007343"/>
    </source>
</evidence>
<keyword evidence="4" id="KW-0597">Phosphoprotein</keyword>
<dbReference type="GO" id="GO:0007189">
    <property type="term" value="P:adenylate cyclase-activating G protein-coupled receptor signaling pathway"/>
    <property type="evidence" value="ECO:0007669"/>
    <property type="project" value="TreeGrafter"/>
</dbReference>
<dbReference type="Pfam" id="PF02793">
    <property type="entry name" value="HRM"/>
    <property type="match status" value="1"/>
</dbReference>
<dbReference type="InterPro" id="IPR057244">
    <property type="entry name" value="GAIN_B"/>
</dbReference>
<dbReference type="GO" id="GO:0097060">
    <property type="term" value="C:synaptic membrane"/>
    <property type="evidence" value="ECO:0007669"/>
    <property type="project" value="UniProtKB-SubCell"/>
</dbReference>
<feature type="region of interest" description="Disordered" evidence="18">
    <location>
        <begin position="1427"/>
        <end position="1474"/>
    </location>
</feature>
<feature type="compositionally biased region" description="Polar residues" evidence="18">
    <location>
        <begin position="1427"/>
        <end position="1446"/>
    </location>
</feature>
<evidence type="ECO:0000256" key="1">
    <source>
        <dbReference type="ARBA" id="ARBA00004651"/>
    </source>
</evidence>
<keyword evidence="5 19" id="KW-0812">Transmembrane</keyword>
<proteinExistence type="inferred from homology"/>
<dbReference type="Pfam" id="PF00002">
    <property type="entry name" value="7tm_2"/>
    <property type="match status" value="1"/>
</dbReference>
<feature type="transmembrane region" description="Helical" evidence="19">
    <location>
        <begin position="1095"/>
        <end position="1118"/>
    </location>
</feature>
<dbReference type="SMART" id="SM00284">
    <property type="entry name" value="OLF"/>
    <property type="match status" value="1"/>
</dbReference>
<dbReference type="GeneTree" id="ENSGT00940000156348"/>
<keyword evidence="8 19" id="KW-1133">Transmembrane helix</keyword>
<dbReference type="InterPro" id="IPR043159">
    <property type="entry name" value="Lectin_gal-bd_sf"/>
</dbReference>
<protein>
    <submittedName>
        <fullName evidence="26">Adhesion G protein-coupled receptor L2</fullName>
    </submittedName>
</protein>
<evidence type="ECO:0000313" key="27">
    <source>
        <dbReference type="Proteomes" id="UP000265120"/>
    </source>
</evidence>
<keyword evidence="12 17" id="KW-1015">Disulfide bond</keyword>
<dbReference type="PRINTS" id="PR01444">
    <property type="entry name" value="LATROPHILIN"/>
</dbReference>
<comment type="subcellular location">
    <subcellularLocation>
        <location evidence="1">Cell membrane</location>
        <topology evidence="1">Multi-pass membrane protein</topology>
    </subcellularLocation>
    <subcellularLocation>
        <location evidence="16">Synaptic cell membrane</location>
    </subcellularLocation>
</comment>
<evidence type="ECO:0000256" key="17">
    <source>
        <dbReference type="PROSITE-ProRule" id="PRU00446"/>
    </source>
</evidence>
<dbReference type="GO" id="GO:0007166">
    <property type="term" value="P:cell surface receptor signaling pathway"/>
    <property type="evidence" value="ECO:0007669"/>
    <property type="project" value="InterPro"/>
</dbReference>
<feature type="transmembrane region" description="Helical" evidence="19">
    <location>
        <begin position="923"/>
        <end position="947"/>
    </location>
</feature>
<accession>A0A3P8VMH5</accession>
<evidence type="ECO:0000256" key="16">
    <source>
        <dbReference type="ARBA" id="ARBA00034109"/>
    </source>
</evidence>
<dbReference type="Gene3D" id="2.60.220.50">
    <property type="match status" value="1"/>
</dbReference>
<evidence type="ECO:0000256" key="5">
    <source>
        <dbReference type="ARBA" id="ARBA00022692"/>
    </source>
</evidence>
<feature type="transmembrane region" description="Helical" evidence="19">
    <location>
        <begin position="1067"/>
        <end position="1089"/>
    </location>
</feature>
<dbReference type="GO" id="GO:0004930">
    <property type="term" value="F:G protein-coupled receptor activity"/>
    <property type="evidence" value="ECO:0007669"/>
    <property type="project" value="UniProtKB-KW"/>
</dbReference>
<keyword evidence="14" id="KW-0325">Glycoprotein</keyword>
<evidence type="ECO:0000259" key="21">
    <source>
        <dbReference type="PROSITE" id="PS50221"/>
    </source>
</evidence>
<feature type="transmembrane region" description="Helical" evidence="19">
    <location>
        <begin position="860"/>
        <end position="881"/>
    </location>
</feature>
<feature type="compositionally biased region" description="Low complexity" evidence="18">
    <location>
        <begin position="413"/>
        <end position="430"/>
    </location>
</feature>
<keyword evidence="15" id="KW-0807">Transducer</keyword>
<evidence type="ECO:0000256" key="6">
    <source>
        <dbReference type="ARBA" id="ARBA00022729"/>
    </source>
</evidence>
<evidence type="ECO:0000256" key="13">
    <source>
        <dbReference type="ARBA" id="ARBA00023170"/>
    </source>
</evidence>
<keyword evidence="13" id="KW-0675">Receptor</keyword>
<dbReference type="PROSITE" id="PS50261">
    <property type="entry name" value="G_PROTEIN_RECEP_F2_4"/>
    <property type="match status" value="1"/>
</dbReference>
<feature type="compositionally biased region" description="Basic residues" evidence="18">
    <location>
        <begin position="1326"/>
        <end position="1337"/>
    </location>
</feature>
<feature type="region of interest" description="Disordered" evidence="18">
    <location>
        <begin position="1316"/>
        <end position="1352"/>
    </location>
</feature>
<dbReference type="PRINTS" id="PR00249">
    <property type="entry name" value="GPCRSECRETIN"/>
</dbReference>
<dbReference type="GO" id="GO:0071603">
    <property type="term" value="P:endothelial cell-cell adhesion"/>
    <property type="evidence" value="ECO:0007669"/>
    <property type="project" value="Ensembl"/>
</dbReference>
<dbReference type="GO" id="GO:0043114">
    <property type="term" value="P:regulation of vascular permeability"/>
    <property type="evidence" value="ECO:0007669"/>
    <property type="project" value="Ensembl"/>
</dbReference>
<dbReference type="FunFam" id="1.20.1070.10:FF:000011">
    <property type="entry name" value="Adhesion G protein-coupled receptor L2"/>
    <property type="match status" value="1"/>
</dbReference>
<dbReference type="InterPro" id="IPR003334">
    <property type="entry name" value="GPCR_2_latrophilin_rcpt_C"/>
</dbReference>
<evidence type="ECO:0000256" key="9">
    <source>
        <dbReference type="ARBA" id="ARBA00023018"/>
    </source>
</evidence>
<dbReference type="Pfam" id="PF02191">
    <property type="entry name" value="OLF"/>
    <property type="match status" value="1"/>
</dbReference>
<dbReference type="InterPro" id="IPR000922">
    <property type="entry name" value="Lectin_gal-bd_dom"/>
</dbReference>
<keyword evidence="3" id="KW-1003">Cell membrane</keyword>
<dbReference type="InterPro" id="IPR017981">
    <property type="entry name" value="GPCR_2-like_7TM"/>
</dbReference>
<feature type="compositionally biased region" description="Pro residues" evidence="18">
    <location>
        <begin position="453"/>
        <end position="468"/>
    </location>
</feature>
<dbReference type="PROSITE" id="PS50227">
    <property type="entry name" value="G_PROTEIN_RECEP_F2_3"/>
    <property type="match status" value="1"/>
</dbReference>
<dbReference type="STRING" id="244447.ENSCSEP00000013660"/>
<evidence type="ECO:0000259" key="23">
    <source>
        <dbReference type="PROSITE" id="PS50228"/>
    </source>
</evidence>
<evidence type="ECO:0000256" key="7">
    <source>
        <dbReference type="ARBA" id="ARBA00022737"/>
    </source>
</evidence>
<evidence type="ECO:0000256" key="19">
    <source>
        <dbReference type="SAM" id="Phobius"/>
    </source>
</evidence>
<feature type="transmembrane region" description="Helical" evidence="19">
    <location>
        <begin position="893"/>
        <end position="911"/>
    </location>
</feature>
<feature type="domain" description="G-protein coupled receptors family 2 profile 2" evidence="24">
    <location>
        <begin position="854"/>
        <end position="1119"/>
    </location>
</feature>
<keyword evidence="11 19" id="KW-0472">Membrane</keyword>
<keyword evidence="27" id="KW-1185">Reference proteome</keyword>
<reference evidence="26" key="2">
    <citation type="submission" date="2025-08" db="UniProtKB">
        <authorList>
            <consortium name="Ensembl"/>
        </authorList>
    </citation>
    <scope>IDENTIFICATION</scope>
</reference>
<feature type="transmembrane region" description="Helical" evidence="19">
    <location>
        <begin position="959"/>
        <end position="978"/>
    </location>
</feature>
<organism evidence="26 27">
    <name type="scientific">Cynoglossus semilaevis</name>
    <name type="common">Tongue sole</name>
    <dbReference type="NCBI Taxonomy" id="244447"/>
    <lineage>
        <taxon>Eukaryota</taxon>
        <taxon>Metazoa</taxon>
        <taxon>Chordata</taxon>
        <taxon>Craniata</taxon>
        <taxon>Vertebrata</taxon>
        <taxon>Euteleostomi</taxon>
        <taxon>Actinopterygii</taxon>
        <taxon>Neopterygii</taxon>
        <taxon>Teleostei</taxon>
        <taxon>Neoteleostei</taxon>
        <taxon>Acanthomorphata</taxon>
        <taxon>Carangaria</taxon>
        <taxon>Pleuronectiformes</taxon>
        <taxon>Pleuronectoidei</taxon>
        <taxon>Cynoglossidae</taxon>
        <taxon>Cynoglossinae</taxon>
        <taxon>Cynoglossus</taxon>
    </lineage>
</organism>
<dbReference type="Gene3D" id="1.20.1070.10">
    <property type="entry name" value="Rhodopsin 7-helix transmembrane proteins"/>
    <property type="match status" value="1"/>
</dbReference>
<feature type="compositionally biased region" description="Low complexity" evidence="18">
    <location>
        <begin position="1141"/>
        <end position="1159"/>
    </location>
</feature>
<feature type="region of interest" description="Disordered" evidence="18">
    <location>
        <begin position="1139"/>
        <end position="1159"/>
    </location>
</feature>
<dbReference type="InterPro" id="IPR003924">
    <property type="entry name" value="GPCR_2_latrophilin"/>
</dbReference>
<dbReference type="InterPro" id="IPR032471">
    <property type="entry name" value="AGRL2-4_GAIN_subdom_A"/>
</dbReference>
<dbReference type="SMART" id="SM00008">
    <property type="entry name" value="HormR"/>
    <property type="match status" value="1"/>
</dbReference>
<evidence type="ECO:0000256" key="4">
    <source>
        <dbReference type="ARBA" id="ARBA00022553"/>
    </source>
</evidence>
<feature type="domain" description="Olfactomedin-like" evidence="25">
    <location>
        <begin position="141"/>
        <end position="400"/>
    </location>
</feature>
<keyword evidence="10" id="KW-0297">G-protein coupled receptor</keyword>
<dbReference type="FunFam" id="1.25.40.610:FF:000001">
    <property type="entry name" value="Adhesion G protein-coupled receptor L2"/>
    <property type="match status" value="1"/>
</dbReference>
<dbReference type="Pfam" id="PF02140">
    <property type="entry name" value="SUEL_Lectin"/>
    <property type="match status" value="1"/>
</dbReference>
<dbReference type="FunFam" id="2.60.220.50:FF:000001">
    <property type="entry name" value="Adhesion G protein-coupled receptor L2"/>
    <property type="match status" value="1"/>
</dbReference>
<reference evidence="26" key="3">
    <citation type="submission" date="2025-09" db="UniProtKB">
        <authorList>
            <consortium name="Ensembl"/>
        </authorList>
    </citation>
    <scope>IDENTIFICATION</scope>
</reference>
<dbReference type="InterPro" id="IPR046338">
    <property type="entry name" value="GAIN_dom_sf"/>
</dbReference>
<dbReference type="InterPro" id="IPR017983">
    <property type="entry name" value="GPCR_2_secretin-like_CS"/>
</dbReference>
<evidence type="ECO:0000256" key="8">
    <source>
        <dbReference type="ARBA" id="ARBA00022989"/>
    </source>
</evidence>
<feature type="chain" id="PRO_5018116763" evidence="20">
    <location>
        <begin position="24"/>
        <end position="1531"/>
    </location>
</feature>
<feature type="domain" description="G-protein coupled receptors family 2 profile 1" evidence="22">
    <location>
        <begin position="476"/>
        <end position="533"/>
    </location>
</feature>
<evidence type="ECO:0000256" key="3">
    <source>
        <dbReference type="ARBA" id="ARBA00022475"/>
    </source>
</evidence>
<dbReference type="InterPro" id="IPR000203">
    <property type="entry name" value="GPS"/>
</dbReference>
<dbReference type="CDD" id="cd22845">
    <property type="entry name" value="Gal_Rha_Lectin_LPHN2"/>
    <property type="match status" value="1"/>
</dbReference>
<feature type="transmembrane region" description="Helical" evidence="19">
    <location>
        <begin position="998"/>
        <end position="1021"/>
    </location>
</feature>
<dbReference type="Pfam" id="PF01825">
    <property type="entry name" value="GPS"/>
    <property type="match status" value="1"/>
</dbReference>
<feature type="domain" description="SUEL-type lectin" evidence="23">
    <location>
        <begin position="42"/>
        <end position="131"/>
    </location>
</feature>
<dbReference type="Pfam" id="PF16489">
    <property type="entry name" value="GAIN"/>
    <property type="match status" value="1"/>
</dbReference>
<dbReference type="FunFam" id="2.60.120.740:FF:000001">
    <property type="entry name" value="Adhesion G protein-coupled receptor L2"/>
    <property type="match status" value="1"/>
</dbReference>
<feature type="region of interest" description="Disordered" evidence="18">
    <location>
        <begin position="405"/>
        <end position="470"/>
    </location>
</feature>
<keyword evidence="7" id="KW-0677">Repeat</keyword>
<dbReference type="PROSITE" id="PS00650">
    <property type="entry name" value="G_PROTEIN_RECEP_F2_2"/>
    <property type="match status" value="1"/>
</dbReference>
<dbReference type="Gene3D" id="1.25.40.610">
    <property type="match status" value="1"/>
</dbReference>
<evidence type="ECO:0000259" key="25">
    <source>
        <dbReference type="PROSITE" id="PS51132"/>
    </source>
</evidence>
<dbReference type="PROSITE" id="PS51132">
    <property type="entry name" value="OLF"/>
    <property type="match status" value="1"/>
</dbReference>
<comment type="similarity">
    <text evidence="2">Belongs to the G-protein coupled receptor 2 family. Adhesion G-protein coupled receptor (ADGR) subfamily.</text>
</comment>
<evidence type="ECO:0000313" key="26">
    <source>
        <dbReference type="Ensembl" id="ENSCSEP00000013660.1"/>
    </source>
</evidence>
<evidence type="ECO:0000256" key="12">
    <source>
        <dbReference type="ARBA" id="ARBA00023157"/>
    </source>
</evidence>
<keyword evidence="9" id="KW-0770">Synapse</keyword>
<dbReference type="PANTHER" id="PTHR12011">
    <property type="entry name" value="ADHESION G-PROTEIN COUPLED RECEPTOR"/>
    <property type="match status" value="1"/>
</dbReference>
<dbReference type="InterPro" id="IPR036445">
    <property type="entry name" value="GPCR_2_extracell_dom_sf"/>
</dbReference>
<evidence type="ECO:0000256" key="20">
    <source>
        <dbReference type="SAM" id="SignalP"/>
    </source>
</evidence>
<keyword evidence="6 20" id="KW-0732">Signal</keyword>
<evidence type="ECO:0000256" key="10">
    <source>
        <dbReference type="ARBA" id="ARBA00023040"/>
    </source>
</evidence>
<dbReference type="SMART" id="SM00303">
    <property type="entry name" value="GPS"/>
    <property type="match status" value="1"/>
</dbReference>
<dbReference type="Ensembl" id="ENSCSET00000013820.1">
    <property type="protein sequence ID" value="ENSCSEP00000013660.1"/>
    <property type="gene ID" value="ENSCSEG00000008720.1"/>
</dbReference>
<dbReference type="PROSITE" id="PS50221">
    <property type="entry name" value="GAIN_B"/>
    <property type="match status" value="1"/>
</dbReference>
<dbReference type="Gene3D" id="2.60.120.740">
    <property type="match status" value="1"/>
</dbReference>
<dbReference type="GO" id="GO:0035331">
    <property type="term" value="P:negative regulation of hippo signaling"/>
    <property type="evidence" value="ECO:0007669"/>
    <property type="project" value="Ensembl"/>
</dbReference>
<dbReference type="FunFam" id="4.10.1240.10:FF:000001">
    <property type="entry name" value="Adhesion G protein-coupled receptor L2"/>
    <property type="match status" value="1"/>
</dbReference>
<feature type="disulfide bond" evidence="17">
    <location>
        <begin position="142"/>
        <end position="324"/>
    </location>
</feature>
<evidence type="ECO:0000256" key="14">
    <source>
        <dbReference type="ARBA" id="ARBA00023180"/>
    </source>
</evidence>
<dbReference type="Gene3D" id="4.10.1240.10">
    <property type="entry name" value="GPCR, family 2, extracellular hormone receptor domain"/>
    <property type="match status" value="1"/>
</dbReference>
<dbReference type="PANTHER" id="PTHR12011:SF61">
    <property type="entry name" value="ADHESION G PROTEIN-COUPLED RECEPTOR L2"/>
    <property type="match status" value="1"/>
</dbReference>
<dbReference type="InterPro" id="IPR001879">
    <property type="entry name" value="GPCR_2_extracellular_dom"/>
</dbReference>
<dbReference type="InterPro" id="IPR000832">
    <property type="entry name" value="GPCR_2_secretin-like"/>
</dbReference>
<evidence type="ECO:0000256" key="18">
    <source>
        <dbReference type="SAM" id="MobiDB-lite"/>
    </source>
</evidence>
<sequence>MARSLWNLHTVCWFLLTLTHVHSTEGFSRAALPFGLVRRELSCEGYPIDLRCPGSDVIMIESANYGRTDDKICDADPFQMENINCYLPDAYKIMSQRCNNRTQCIVITGSDVFPDPCPGTYKYLEVQYECVPYKVEQKVFLCPGTLKSVGEPSFVYEAEQQAGAWCKDPLQAGDKIYFMPWTPYRTDTLIEYSSLDDFQNARQTITYKLPHRVDGTGFVVYDGAVFFNKERTRNIVKFDLRTRIKSGEAIINNANYHDTSPYKWGGKTDIDLAVDENGLWVIYATEHNNGMMVISQLNPYTLRFEATWDTAYDKRSASNAFMVCGVLYVVRSTYEDNESEVSKSLIDYVYNTKQNRGEYVDIHFPNQYQYIASVDYNPRDNQLYVWNNFYILRYNLEFGPPDPAHAPPLSEVTSSPQSQRTTSTTTTTTTAHRGVANTTATTGLREGSRGAPGAPPLTPHTTSPPPLESFPLPERYCEAAERRDIMWPQTQRGMLVERPCPKGTRGTASYLCVLSTGAWNPRGPDLSNCTSHWVNQVAQKIRSGENAANLANELAKHTKGPIYAGDVSSSVRLMEQLVDILDAQLQELRPSEKDSAGRSFNKLQKRERTCRAYMKAIVDTVDNLLRPEALKSWRDMNSTEQTHAATMLLDTLEEGAFVLADNLMEPAFVKVPADNIILDVYVLSTDGQVQDFKFPQSSKSGISIQLSANTVKLNSRNGVAKLVFVLYKNLGQFLSTENATIKMENEAYGRNMSVAVNSDIIAASINKESSRVFINDPVIFTLEHIDMEHYFNSNCSFWNYSERSMMGYWSTQGCKLLESNKTHSTCSCSHLTNFAILMAHREISVNDRVHELLLTVITRVGIVVSLVCLTISIFTFCFFRGLQSDRNTIHKNLCINLFIAELIFLIGIDMTEPRVGCAIIAGILHFFFLASFSWMCLEGVQLYLMLVEVFESEYSRKKYYYVSGYLFPAIVVAVSAAIDYQSYGTKTACWLSVDNHFIWSFIGPVTFVIMLNLIFLVITMYKMVKHSTTLKPDSSRLENINNYRVCDGYYNTDLPGYEDNKRFIKSWVMGAFALLFLLGLTWSFGLFFISEASVVMAYLFTIFNTFQGMFIFVFHCLLQKKVRKEYSKCFRHTSCCGGLPTESSHSSAKTSTTRTSARYSSGTQSRIRRMWNDTVRKQTESSFISGDINSTSTLNQGMTGNYLLTNPLLRPQGTNNPYNTLLAETVVCNTPTAPVFNSPVTYRETRHSLNKAVRDTSAMDTLPLNGNFNNSYSLRNGNFGDSVQVVDCGLSLDDAAFEKMIISELVHNNLRACNKSIQQQQQQQQHHLHHSLHHPPNHQHQQPPQYHHHHHVERAPPKVTVIGGGEDGAIVADASSLARMSNTVGLKVHHQQELEAPLIPQRTHSLLYTPQKKVRTDGGVDSFVSQLTPSNPDDSLQSPNRDSLYTSMPDLRDSPCAESSPDVVEDVSSSKSESEDIYYKSMPNLGSGHQLQAYYQIGRGGSDGYILPVTKEGCSPEGDVREGQMQLVTSL</sequence>
<dbReference type="PROSITE" id="PS50228">
    <property type="entry name" value="SUEL_LECTIN"/>
    <property type="match status" value="1"/>
</dbReference>
<feature type="compositionally biased region" description="Low complexity" evidence="18">
    <location>
        <begin position="1458"/>
        <end position="1471"/>
    </location>
</feature>
<dbReference type="Pfam" id="PF02354">
    <property type="entry name" value="Latrophilin"/>
    <property type="match status" value="1"/>
</dbReference>